<name>Q8EWE9_MALP2</name>
<organism evidence="3 4">
    <name type="scientific">Malacoplasma penetrans (strain HF-2)</name>
    <name type="common">Mycoplasma penetrans</name>
    <dbReference type="NCBI Taxonomy" id="272633"/>
    <lineage>
        <taxon>Bacteria</taxon>
        <taxon>Bacillati</taxon>
        <taxon>Mycoplasmatota</taxon>
        <taxon>Mycoplasmoidales</taxon>
        <taxon>Mycoplasmoidaceae</taxon>
        <taxon>Malacoplasma</taxon>
    </lineage>
</organism>
<feature type="domain" description="Lipoprotein-associated type-17" evidence="2">
    <location>
        <begin position="581"/>
        <end position="675"/>
    </location>
</feature>
<sequence>MVFIMNKLSKKISLMITSSILSIATGISIALPISNQALTNSSITNIYSKNQATQTSPVIPSEVNDQNANISTKNGPVTFLGNKITALDWFGNKLWEKDFSTLVPGSQGVNGQSYNGAWPRAWFNWDYNRNTDTIWVLGFWSDSTKTQPLFEIKAADGSITNTHTVNYKNISGLESVNISSAYRFVSALSSGKVMIYGGAGSSYNGKAILYDPKTKTASLLNGNSSSTEILPMGDASHGSNYKWYFFNLIPVAANRNIVEVVTFANKETSNDEGSAYANYHVYFLLVDDQLNMVFNSSSSSGSQWAKPVKVADGLQGYRNSKITPQRDYYSLLDGRVVTVVYNTAIIIDGKSDNVQVGVYPTSQSKWIKSWAFDSNQNLYFKFKNEDVIYKVSGSSWQTINNTNTNVSPYVYLDLKGISAASAYAQDLIIYNVYGYTGQLMMINSVYNERVDTKNSGITTENNDKNYGLALAVTQNDKLQDKGDYKGFLNGPNTFQQASDFELSNSAKTSKIPSEITKDDIEASNGFLRNSSDFTIKEMDDSTGNIKIECKLYQIPWFTDKLPDGISPKVISKTYTTDKKIIDKTSWKTLTTSTDYDFLNMKPSTIKKEDVENLDPFQVSFQSQTIVDKDGKQLFPKKIYDVKSHDDNQGKVTVSINYQYIPMSETYTSSTTPKTYSAEKEYTVFKSSDPSSFKFMGQTGTEATIDIQKVSELKNLLSANTLPSSFNSLNSSTDKTNSAFLQFINTNTSKGYPISKMKFTVTANDTEGSLSIKAEMPSTYSPIGQTQTFNIKYTNLNKITSYKFGFKDVTTIGTQNINTILPSAVTDGDIINNFISYTGFSSNDFSITKTVDDEKGTLTVAVNLDKKYAQAIGTGNYGFTNYSATKTFSGFMTKDQYNQRFNVDFVSDSDNSLLQLKQMQVSKIYESFFGSKPTDLTVDGQKYTNLKDLIEKLLIKNKGTSIPDSWASNSSITASMHYDNAQGTISFYVKIDKLLVDGSNSDLNLVVNYTGFVKGNVDSTDDNLSFVADNMLESYLVSNGDTTADNFKNFTPDSFAKWLQENDNQKALKLISYKSGEYVTLLQDKTKYNLSVIPNETQRTVSIYIYFKDVTNPKSLKEYSVTYTI</sequence>
<dbReference type="Proteomes" id="UP000002522">
    <property type="component" value="Chromosome"/>
</dbReference>
<dbReference type="KEGG" id="mpe:MYPE2560"/>
<proteinExistence type="predicted"/>
<gene>
    <name evidence="3" type="ordered locus">MYPE2560</name>
</gene>
<dbReference type="HOGENOM" id="CLU_276578_0_0_14"/>
<keyword evidence="1" id="KW-0812">Transmembrane</keyword>
<evidence type="ECO:0000256" key="1">
    <source>
        <dbReference type="SAM" id="Phobius"/>
    </source>
</evidence>
<dbReference type="Pfam" id="PF04200">
    <property type="entry name" value="Lipoprotein_17"/>
    <property type="match status" value="4"/>
</dbReference>
<keyword evidence="1" id="KW-1133">Transmembrane helix</keyword>
<accession>Q8EWE9</accession>
<reference evidence="3 4" key="1">
    <citation type="journal article" date="2002" name="Nucleic Acids Res.">
        <title>The complete genomic sequence of Mycoplasma penetrans, an intracellular bacterial pathogen in humans.</title>
        <authorList>
            <person name="Sasaki Y."/>
            <person name="Ishikawa J."/>
            <person name="Yamashita A."/>
            <person name="Oshima K."/>
            <person name="Kenri T."/>
            <person name="Furuya K."/>
            <person name="Yoshino C."/>
            <person name="Horino A."/>
            <person name="Shiba T."/>
            <person name="Sasaki T."/>
            <person name="Hattori M."/>
        </authorList>
    </citation>
    <scope>NUCLEOTIDE SEQUENCE [LARGE SCALE GENOMIC DNA]</scope>
    <source>
        <strain evidence="3 4">HF-2</strain>
    </source>
</reference>
<evidence type="ECO:0000259" key="2">
    <source>
        <dbReference type="Pfam" id="PF04200"/>
    </source>
</evidence>
<protein>
    <recommendedName>
        <fullName evidence="2">Lipoprotein-associated type-17 domain-containing protein</fullName>
    </recommendedName>
</protein>
<dbReference type="InterPro" id="IPR007326">
    <property type="entry name" value="Lipoprotein-assoc_dom"/>
</dbReference>
<dbReference type="eggNOG" id="ENOG5030N7C">
    <property type="taxonomic scope" value="Bacteria"/>
</dbReference>
<feature type="domain" description="Lipoprotein-associated type-17" evidence="2">
    <location>
        <begin position="494"/>
        <end position="560"/>
    </location>
</feature>
<feature type="domain" description="Lipoprotein-associated type-17" evidence="2">
    <location>
        <begin position="809"/>
        <end position="892"/>
    </location>
</feature>
<evidence type="ECO:0000313" key="4">
    <source>
        <dbReference type="Proteomes" id="UP000002522"/>
    </source>
</evidence>
<feature type="transmembrane region" description="Helical" evidence="1">
    <location>
        <begin position="12"/>
        <end position="33"/>
    </location>
</feature>
<keyword evidence="4" id="KW-1185">Reference proteome</keyword>
<dbReference type="InParanoid" id="Q8EWE9"/>
<dbReference type="AlphaFoldDB" id="Q8EWE9"/>
<evidence type="ECO:0000313" key="3">
    <source>
        <dbReference type="EMBL" id="BAC44047.1"/>
    </source>
</evidence>
<keyword evidence="1" id="KW-0472">Membrane</keyword>
<dbReference type="EMBL" id="BA000026">
    <property type="protein sequence ID" value="BAC44047.1"/>
    <property type="molecule type" value="Genomic_DNA"/>
</dbReference>
<feature type="domain" description="Lipoprotein-associated type-17" evidence="2">
    <location>
        <begin position="706"/>
        <end position="797"/>
    </location>
</feature>